<dbReference type="Proteomes" id="UP000521943">
    <property type="component" value="Unassembled WGS sequence"/>
</dbReference>
<accession>A0A8H6HAD1</accession>
<name>A0A8H6HAD1_9AGAR</name>
<keyword evidence="2" id="KW-1185">Reference proteome</keyword>
<evidence type="ECO:0000313" key="1">
    <source>
        <dbReference type="EMBL" id="KAF6743308.1"/>
    </source>
</evidence>
<feature type="non-terminal residue" evidence="1">
    <location>
        <position position="184"/>
    </location>
</feature>
<organism evidence="1 2">
    <name type="scientific">Ephemerocybe angulata</name>
    <dbReference type="NCBI Taxonomy" id="980116"/>
    <lineage>
        <taxon>Eukaryota</taxon>
        <taxon>Fungi</taxon>
        <taxon>Dikarya</taxon>
        <taxon>Basidiomycota</taxon>
        <taxon>Agaricomycotina</taxon>
        <taxon>Agaricomycetes</taxon>
        <taxon>Agaricomycetidae</taxon>
        <taxon>Agaricales</taxon>
        <taxon>Agaricineae</taxon>
        <taxon>Psathyrellaceae</taxon>
        <taxon>Ephemerocybe</taxon>
    </lineage>
</organism>
<dbReference type="EMBL" id="JACGCI010000148">
    <property type="protein sequence ID" value="KAF6743308.1"/>
    <property type="molecule type" value="Genomic_DNA"/>
</dbReference>
<protein>
    <submittedName>
        <fullName evidence="1">Uncharacterized protein</fullName>
    </submittedName>
</protein>
<proteinExistence type="predicted"/>
<comment type="caution">
    <text evidence="1">The sequence shown here is derived from an EMBL/GenBank/DDBJ whole genome shotgun (WGS) entry which is preliminary data.</text>
</comment>
<evidence type="ECO:0000313" key="2">
    <source>
        <dbReference type="Proteomes" id="UP000521943"/>
    </source>
</evidence>
<reference evidence="1 2" key="1">
    <citation type="submission" date="2020-07" db="EMBL/GenBank/DDBJ databases">
        <title>Comparative genomics of pyrophilous fungi reveals a link between fire events and developmental genes.</title>
        <authorList>
            <consortium name="DOE Joint Genome Institute"/>
            <person name="Steindorff A.S."/>
            <person name="Carver A."/>
            <person name="Calhoun S."/>
            <person name="Stillman K."/>
            <person name="Liu H."/>
            <person name="Lipzen A."/>
            <person name="Pangilinan J."/>
            <person name="Labutti K."/>
            <person name="Bruns T.D."/>
            <person name="Grigoriev I.V."/>
        </authorList>
    </citation>
    <scope>NUCLEOTIDE SEQUENCE [LARGE SCALE GENOMIC DNA]</scope>
    <source>
        <strain evidence="1 2">CBS 144469</strain>
    </source>
</reference>
<sequence>MSYRHVALSSAYLGASRWYSPAPRAVHLSHACLIYLLTPLVILVSHQAWIQRTAYRTTPSLDTSPPYGWSGARLTLGGRVRSLGFASLAPHPSNLGASHLAPPSPLSPPFPHGRPGCPSPWLKRRSVRRPVDGFSQVLTLRLSVGPFPVRSGGVCRRGFDLVGCTKGKRRTGGWPWGPEQCRDS</sequence>
<gene>
    <name evidence="1" type="ORF">DFP72DRAFT_933803</name>
</gene>
<dbReference type="AlphaFoldDB" id="A0A8H6HAD1"/>